<dbReference type="NCBIfam" id="TIGR00045">
    <property type="entry name" value="glycerate kinase"/>
    <property type="match status" value="1"/>
</dbReference>
<keyword evidence="2 4" id="KW-0808">Transferase</keyword>
<organism evidence="5 6">
    <name type="scientific">Segatella baroniae F0067</name>
    <dbReference type="NCBI Taxonomy" id="1115809"/>
    <lineage>
        <taxon>Bacteria</taxon>
        <taxon>Pseudomonadati</taxon>
        <taxon>Bacteroidota</taxon>
        <taxon>Bacteroidia</taxon>
        <taxon>Bacteroidales</taxon>
        <taxon>Prevotellaceae</taxon>
        <taxon>Segatella</taxon>
    </lineage>
</organism>
<sequence>MNAGFSSLRLPIVTYMNIILAFDSFKGCMTSDEANAAALSALRPYFPNDDFISLPLSDGGEGWLTAYRRAVGGHLVPVATHDPMMRRITAQYLRQGDMAVIEVAQASGLALLQPEERNPMRATSYGTGEIMARAMLDGCREFVIGLGGTATSDAGIGMIRALIDALAPSGRFDDIEMIHQCRFTLASDVTNPLCGERGAAQVFAPQKGADAAMVRVLDERARRFAEVSARHFGYDRSQEAGAGAAGGLGYAMMQYMNATCRSGARLLLQAVGLSRLLPVTRFILTGEGASDAQTLMGKLPQILLSEAQNSHSPVPVYLFAGQVSARERLLAAGFADVRAITPVEQSRTEALKSDVAQRNLRAAVADWGTLSQ</sequence>
<dbReference type="SUPFAM" id="SSF110738">
    <property type="entry name" value="Glycerate kinase I"/>
    <property type="match status" value="1"/>
</dbReference>
<dbReference type="AlphaFoldDB" id="U2QFM6"/>
<evidence type="ECO:0000256" key="1">
    <source>
        <dbReference type="ARBA" id="ARBA00006284"/>
    </source>
</evidence>
<dbReference type="PANTHER" id="PTHR21599:SF0">
    <property type="entry name" value="GLYCERATE KINASE"/>
    <property type="match status" value="1"/>
</dbReference>
<comment type="similarity">
    <text evidence="1 4">Belongs to the glycerate kinase type-1 family.</text>
</comment>
<dbReference type="EMBL" id="AWEY01000008">
    <property type="protein sequence ID" value="ERK40123.1"/>
    <property type="molecule type" value="Genomic_DNA"/>
</dbReference>
<dbReference type="Proteomes" id="UP000016648">
    <property type="component" value="Unassembled WGS sequence"/>
</dbReference>
<gene>
    <name evidence="5" type="ORF">HMPREF9135_0077</name>
</gene>
<proteinExistence type="inferred from homology"/>
<dbReference type="PIRSF" id="PIRSF006078">
    <property type="entry name" value="GlxK"/>
    <property type="match status" value="1"/>
</dbReference>
<dbReference type="InterPro" id="IPR018193">
    <property type="entry name" value="Glyc_kinase_flavodox-like_fold"/>
</dbReference>
<dbReference type="Gene3D" id="3.40.50.10350">
    <property type="entry name" value="Glycerate kinase, domain 1"/>
    <property type="match status" value="2"/>
</dbReference>
<dbReference type="InterPro" id="IPR018197">
    <property type="entry name" value="Glycerate_kinase_RE-like"/>
</dbReference>
<reference evidence="5 6" key="1">
    <citation type="submission" date="2013-08" db="EMBL/GenBank/DDBJ databases">
        <authorList>
            <person name="Durkin A.S."/>
            <person name="Haft D.R."/>
            <person name="McCorrison J."/>
            <person name="Torralba M."/>
            <person name="Gillis M."/>
            <person name="Haft D.H."/>
            <person name="Methe B."/>
            <person name="Sutton G."/>
            <person name="Nelson K.E."/>
        </authorList>
    </citation>
    <scope>NUCLEOTIDE SEQUENCE [LARGE SCALE GENOMIC DNA]</scope>
    <source>
        <strain evidence="5 6">F0067</strain>
    </source>
</reference>
<dbReference type="GO" id="GO:0031388">
    <property type="term" value="P:organic acid phosphorylation"/>
    <property type="evidence" value="ECO:0007669"/>
    <property type="project" value="UniProtKB-UniRule"/>
</dbReference>
<accession>U2QFM6</accession>
<dbReference type="PATRIC" id="fig|1115809.3.peg.544"/>
<evidence type="ECO:0000313" key="6">
    <source>
        <dbReference type="Proteomes" id="UP000016648"/>
    </source>
</evidence>
<name>U2QFM6_9BACT</name>
<dbReference type="Pfam" id="PF02595">
    <property type="entry name" value="Gly_kinase"/>
    <property type="match status" value="1"/>
</dbReference>
<evidence type="ECO:0000256" key="4">
    <source>
        <dbReference type="PIRNR" id="PIRNR006078"/>
    </source>
</evidence>
<protein>
    <submittedName>
        <fullName evidence="5">Putative glycerate kinase</fullName>
    </submittedName>
</protein>
<dbReference type="InterPro" id="IPR036129">
    <property type="entry name" value="Glycerate_kinase_sf"/>
</dbReference>
<dbReference type="PANTHER" id="PTHR21599">
    <property type="entry name" value="GLYCERATE KINASE"/>
    <property type="match status" value="1"/>
</dbReference>
<evidence type="ECO:0000313" key="5">
    <source>
        <dbReference type="EMBL" id="ERK40123.1"/>
    </source>
</evidence>
<dbReference type="InterPro" id="IPR004381">
    <property type="entry name" value="Glycerate_kinase"/>
</dbReference>
<dbReference type="GO" id="GO:0008887">
    <property type="term" value="F:glycerate kinase activity"/>
    <property type="evidence" value="ECO:0007669"/>
    <property type="project" value="UniProtKB-UniRule"/>
</dbReference>
<evidence type="ECO:0000256" key="2">
    <source>
        <dbReference type="ARBA" id="ARBA00022679"/>
    </source>
</evidence>
<dbReference type="Gene3D" id="3.90.1510.10">
    <property type="entry name" value="Glycerate kinase, domain 2"/>
    <property type="match status" value="2"/>
</dbReference>
<evidence type="ECO:0000256" key="3">
    <source>
        <dbReference type="ARBA" id="ARBA00022777"/>
    </source>
</evidence>
<keyword evidence="3 4" id="KW-0418">Kinase</keyword>
<comment type="caution">
    <text evidence="5">The sequence shown here is derived from an EMBL/GenBank/DDBJ whole genome shotgun (WGS) entry which is preliminary data.</text>
</comment>
<keyword evidence="6" id="KW-1185">Reference proteome</keyword>